<proteinExistence type="predicted"/>
<reference evidence="2 3" key="1">
    <citation type="submission" date="2020-03" db="EMBL/GenBank/DDBJ databases">
        <title>Soil Listeria distribution.</title>
        <authorList>
            <person name="Liao J."/>
            <person name="Wiedmann M."/>
        </authorList>
    </citation>
    <scope>NUCLEOTIDE SEQUENCE [LARGE SCALE GENOMIC DNA]</scope>
    <source>
        <strain evidence="2 3">FSL L7-1017</strain>
    </source>
</reference>
<dbReference type="RefSeq" id="WP_185494509.1">
    <property type="nucleotide sequence ID" value="NZ_JAARUV010000001.1"/>
</dbReference>
<evidence type="ECO:0000313" key="3">
    <source>
        <dbReference type="Proteomes" id="UP000547643"/>
    </source>
</evidence>
<dbReference type="GO" id="GO:0003916">
    <property type="term" value="F:DNA topoisomerase activity"/>
    <property type="evidence" value="ECO:0007669"/>
    <property type="project" value="InterPro"/>
</dbReference>
<evidence type="ECO:0000313" key="2">
    <source>
        <dbReference type="EMBL" id="MBC1778084.1"/>
    </source>
</evidence>
<dbReference type="Pfam" id="PF01396">
    <property type="entry name" value="Zn_ribbon_Top1"/>
    <property type="match status" value="1"/>
</dbReference>
<dbReference type="Gene3D" id="3.30.65.10">
    <property type="entry name" value="Bacterial Topoisomerase I, domain 1"/>
    <property type="match status" value="1"/>
</dbReference>
<name>A0A7X0XP66_9LIST</name>
<dbReference type="SUPFAM" id="SSF57783">
    <property type="entry name" value="Zinc beta-ribbon"/>
    <property type="match status" value="1"/>
</dbReference>
<dbReference type="AlphaFoldDB" id="A0A7X0XP66"/>
<dbReference type="GO" id="GO:0005694">
    <property type="term" value="C:chromosome"/>
    <property type="evidence" value="ECO:0007669"/>
    <property type="project" value="InterPro"/>
</dbReference>
<gene>
    <name evidence="2" type="ORF">HCA46_04465</name>
</gene>
<organism evidence="2 3">
    <name type="scientific">Listeria booriae</name>
    <dbReference type="NCBI Taxonomy" id="1552123"/>
    <lineage>
        <taxon>Bacteria</taxon>
        <taxon>Bacillati</taxon>
        <taxon>Bacillota</taxon>
        <taxon>Bacilli</taxon>
        <taxon>Bacillales</taxon>
        <taxon>Listeriaceae</taxon>
        <taxon>Listeria</taxon>
    </lineage>
</organism>
<dbReference type="Proteomes" id="UP000547643">
    <property type="component" value="Unassembled WGS sequence"/>
</dbReference>
<accession>A0A7X0XP66</accession>
<evidence type="ECO:0000259" key="1">
    <source>
        <dbReference type="Pfam" id="PF01396"/>
    </source>
</evidence>
<sequence length="182" mass="20860">MEILCKVKTCTGHYIVRDGKFGVFAGCSEFPKCKSSMKIPELVENFIKEKGIKIYCWGKICWKCSKTTPVISYFLNYELEELDSYLGMLGPIGLGDLESVDRLLEQVIPSIKECYSYTTKSTYIANTCEHCGSLQGRNYVVDDPHEIITDLWHNHDMEKYLYGVLSVEEVGDLSHDLRRIYS</sequence>
<dbReference type="GO" id="GO:0006265">
    <property type="term" value="P:DNA topological change"/>
    <property type="evidence" value="ECO:0007669"/>
    <property type="project" value="InterPro"/>
</dbReference>
<dbReference type="GO" id="GO:0003677">
    <property type="term" value="F:DNA binding"/>
    <property type="evidence" value="ECO:0007669"/>
    <property type="project" value="InterPro"/>
</dbReference>
<dbReference type="EMBL" id="JAARUV010000001">
    <property type="protein sequence ID" value="MBC1778084.1"/>
    <property type="molecule type" value="Genomic_DNA"/>
</dbReference>
<feature type="domain" description="DNA topoisomerase type IA zn finger" evidence="1">
    <location>
        <begin position="10"/>
        <end position="40"/>
    </location>
</feature>
<dbReference type="InterPro" id="IPR013498">
    <property type="entry name" value="Topo_IA_Znf"/>
</dbReference>
<protein>
    <recommendedName>
        <fullName evidence="1">DNA topoisomerase type IA zn finger domain-containing protein</fullName>
    </recommendedName>
</protein>
<comment type="caution">
    <text evidence="2">The sequence shown here is derived from an EMBL/GenBank/DDBJ whole genome shotgun (WGS) entry which is preliminary data.</text>
</comment>